<sequence>MRLINLFIFLLSFQLHAGVFSQPFEKPSVDAVISYAMTVEEMDRSVEFYTNVLTFTKVADFYVSGSAYDKLYNLDNVRIRVVRLRLGQETLNLMQFDKPKGRKVPVNAESNDRMFQHIAIVVSNIDSAYAKLLKNGVVNISPNPQKLPEWNRNVAGIEAFYFKDPDGHPLEIIHFPPGKGNPRWQEALGLLFLGIDHSAIVVKSTNKSLAFYHSLLGLDVMGKSFNYGPEQEKLNNVKGAKLRITSLHAEKGPGIELLEYVSPSTGADMPSDTKPNDLWHWQIRLQAPRISDLYKSLVQANMATHGILTFTNPYLDYHEAFLTADPDGHALLITR</sequence>
<dbReference type="HOGENOM" id="CLU_062606_0_0_0"/>
<protein>
    <submittedName>
        <fullName evidence="4">Glr1161 protein</fullName>
    </submittedName>
</protein>
<dbReference type="PANTHER" id="PTHR43048">
    <property type="entry name" value="METHYLMALONYL-COA EPIMERASE"/>
    <property type="match status" value="1"/>
</dbReference>
<evidence type="ECO:0000256" key="1">
    <source>
        <dbReference type="ARBA" id="ARBA00022723"/>
    </source>
</evidence>
<dbReference type="PROSITE" id="PS51819">
    <property type="entry name" value="VOC"/>
    <property type="match status" value="2"/>
</dbReference>
<dbReference type="GO" id="GO:0046491">
    <property type="term" value="P:L-methylmalonyl-CoA metabolic process"/>
    <property type="evidence" value="ECO:0007669"/>
    <property type="project" value="TreeGrafter"/>
</dbReference>
<dbReference type="CDD" id="cd06587">
    <property type="entry name" value="VOC"/>
    <property type="match status" value="1"/>
</dbReference>
<keyword evidence="2" id="KW-0732">Signal</keyword>
<dbReference type="InterPro" id="IPR051785">
    <property type="entry name" value="MMCE/EMCE_epimerase"/>
</dbReference>
<dbReference type="Pfam" id="PF00903">
    <property type="entry name" value="Glyoxalase"/>
    <property type="match status" value="2"/>
</dbReference>
<dbReference type="PANTHER" id="PTHR43048:SF3">
    <property type="entry name" value="METHYLMALONYL-COA EPIMERASE, MITOCHONDRIAL"/>
    <property type="match status" value="1"/>
</dbReference>
<dbReference type="OrthoDB" id="9788468at2"/>
<reference key="1">
    <citation type="journal article" date="2011" name="Mol. Biol. Evol.">
        <title>Unity in variety -- the pan-genome of the Chlamydiae.</title>
        <authorList>
            <person name="Collingro A."/>
            <person name="Tischler P."/>
            <person name="Weinmaier T."/>
            <person name="Penz T."/>
            <person name="Heinz E."/>
            <person name="Brunham R.C."/>
            <person name="Read T.D."/>
            <person name="Bavoil P.M."/>
            <person name="Sachse K."/>
            <person name="Kahane S."/>
            <person name="Friedman M.G."/>
            <person name="Rattei T."/>
            <person name="Myers G.S.A."/>
            <person name="Horn M."/>
        </authorList>
    </citation>
    <scope>NUCLEOTIDE SEQUENCE</scope>
    <source>
        <strain>Z</strain>
    </source>
</reference>
<name>F8L789_SIMNZ</name>
<dbReference type="GO" id="GO:0004493">
    <property type="term" value="F:methylmalonyl-CoA epimerase activity"/>
    <property type="evidence" value="ECO:0007669"/>
    <property type="project" value="TreeGrafter"/>
</dbReference>
<feature type="domain" description="VOC" evidence="3">
    <location>
        <begin position="194"/>
        <end position="335"/>
    </location>
</feature>
<dbReference type="STRING" id="331113.SNE_A07280"/>
<dbReference type="InterPro" id="IPR004360">
    <property type="entry name" value="Glyas_Fos-R_dOase_dom"/>
</dbReference>
<dbReference type="RefSeq" id="WP_013943072.1">
    <property type="nucleotide sequence ID" value="NC_015713.1"/>
</dbReference>
<dbReference type="SUPFAM" id="SSF54593">
    <property type="entry name" value="Glyoxalase/Bleomycin resistance protein/Dihydroxybiphenyl dioxygenase"/>
    <property type="match status" value="2"/>
</dbReference>
<organism evidence="4 5">
    <name type="scientific">Simkania negevensis (strain ATCC VR-1471 / DSM 27360 / Z)</name>
    <dbReference type="NCBI Taxonomy" id="331113"/>
    <lineage>
        <taxon>Bacteria</taxon>
        <taxon>Pseudomonadati</taxon>
        <taxon>Chlamydiota</taxon>
        <taxon>Chlamydiia</taxon>
        <taxon>Parachlamydiales</taxon>
        <taxon>Simkaniaceae</taxon>
        <taxon>Simkania</taxon>
    </lineage>
</organism>
<feature type="signal peptide" evidence="2">
    <location>
        <begin position="1"/>
        <end position="17"/>
    </location>
</feature>
<proteinExistence type="predicted"/>
<dbReference type="InterPro" id="IPR029068">
    <property type="entry name" value="Glyas_Bleomycin-R_OHBP_Dase"/>
</dbReference>
<dbReference type="InterPro" id="IPR037523">
    <property type="entry name" value="VOC_core"/>
</dbReference>
<keyword evidence="5" id="KW-1185">Reference proteome</keyword>
<gene>
    <name evidence="4" type="ordered locus">SNE_A07280</name>
</gene>
<dbReference type="eggNOG" id="COG0346">
    <property type="taxonomic scope" value="Bacteria"/>
</dbReference>
<evidence type="ECO:0000313" key="4">
    <source>
        <dbReference type="EMBL" id="CCB88605.1"/>
    </source>
</evidence>
<feature type="domain" description="VOC" evidence="3">
    <location>
        <begin position="31"/>
        <end position="175"/>
    </location>
</feature>
<evidence type="ECO:0000256" key="2">
    <source>
        <dbReference type="SAM" id="SignalP"/>
    </source>
</evidence>
<dbReference type="KEGG" id="sng:SNE_A07280"/>
<dbReference type="Proteomes" id="UP000000496">
    <property type="component" value="Chromosome gsn.131"/>
</dbReference>
<dbReference type="AlphaFoldDB" id="F8L789"/>
<dbReference type="GO" id="GO:0046872">
    <property type="term" value="F:metal ion binding"/>
    <property type="evidence" value="ECO:0007669"/>
    <property type="project" value="UniProtKB-KW"/>
</dbReference>
<keyword evidence="1" id="KW-0479">Metal-binding</keyword>
<feature type="chain" id="PRO_5003379243" evidence="2">
    <location>
        <begin position="18"/>
        <end position="335"/>
    </location>
</feature>
<accession>F8L789</accession>
<reference evidence="4 5" key="2">
    <citation type="journal article" date="2011" name="Mol. Biol. Evol.">
        <title>Unity in variety--the pan-genome of the Chlamydiae.</title>
        <authorList>
            <person name="Collingro A."/>
            <person name="Tischler P."/>
            <person name="Weinmaier T."/>
            <person name="Penz T."/>
            <person name="Heinz E."/>
            <person name="Brunham R.C."/>
            <person name="Read T.D."/>
            <person name="Bavoil P.M."/>
            <person name="Sachse K."/>
            <person name="Kahane S."/>
            <person name="Friedman M.G."/>
            <person name="Rattei T."/>
            <person name="Myers G.S."/>
            <person name="Horn M."/>
        </authorList>
    </citation>
    <scope>NUCLEOTIDE SEQUENCE [LARGE SCALE GENOMIC DNA]</scope>
    <source>
        <strain evidence="5">ATCC VR-1471 / Z</strain>
    </source>
</reference>
<evidence type="ECO:0000259" key="3">
    <source>
        <dbReference type="PROSITE" id="PS51819"/>
    </source>
</evidence>
<dbReference type="Gene3D" id="3.10.180.10">
    <property type="entry name" value="2,3-Dihydroxybiphenyl 1,2-Dioxygenase, domain 1"/>
    <property type="match status" value="2"/>
</dbReference>
<dbReference type="EMBL" id="FR872582">
    <property type="protein sequence ID" value="CCB88605.1"/>
    <property type="molecule type" value="Genomic_DNA"/>
</dbReference>
<evidence type="ECO:0000313" key="5">
    <source>
        <dbReference type="Proteomes" id="UP000000496"/>
    </source>
</evidence>